<dbReference type="SUPFAM" id="SSF49842">
    <property type="entry name" value="TNF-like"/>
    <property type="match status" value="1"/>
</dbReference>
<sequence length="155" mass="18051">MLQTSDVTVPDDENNHGRPIIQLQSRDLEGRFVRWHAENGDQTFRRPGLRLLDDRKIKFEKDGYFFVSTKLAFNASDQGIIRAQFTVMVKEETDKYFKPFCEQNETLSNQYGGRYVSDCNFVHHFTSGSLIYVQLDHVEGMQKNDGKIMIFYLGL</sequence>
<accession>A0A9D4JIU3</accession>
<keyword evidence="2" id="KW-1185">Reference proteome</keyword>
<dbReference type="Gene3D" id="2.60.120.40">
    <property type="match status" value="1"/>
</dbReference>
<dbReference type="EMBL" id="JAIWYP010000006">
    <property type="protein sequence ID" value="KAH3811804.1"/>
    <property type="molecule type" value="Genomic_DNA"/>
</dbReference>
<protein>
    <recommendedName>
        <fullName evidence="3">TNF family profile domain-containing protein</fullName>
    </recommendedName>
</protein>
<reference evidence="1" key="1">
    <citation type="journal article" date="2019" name="bioRxiv">
        <title>The Genome of the Zebra Mussel, Dreissena polymorpha: A Resource for Invasive Species Research.</title>
        <authorList>
            <person name="McCartney M.A."/>
            <person name="Auch B."/>
            <person name="Kono T."/>
            <person name="Mallez S."/>
            <person name="Zhang Y."/>
            <person name="Obille A."/>
            <person name="Becker A."/>
            <person name="Abrahante J.E."/>
            <person name="Garbe J."/>
            <person name="Badalamenti J.P."/>
            <person name="Herman A."/>
            <person name="Mangelson H."/>
            <person name="Liachko I."/>
            <person name="Sullivan S."/>
            <person name="Sone E.D."/>
            <person name="Koren S."/>
            <person name="Silverstein K.A.T."/>
            <person name="Beckman K.B."/>
            <person name="Gohl D.M."/>
        </authorList>
    </citation>
    <scope>NUCLEOTIDE SEQUENCE</scope>
    <source>
        <strain evidence="1">Duluth1</strain>
        <tissue evidence="1">Whole animal</tissue>
    </source>
</reference>
<dbReference type="InterPro" id="IPR008983">
    <property type="entry name" value="Tumour_necrosis_fac-like_dom"/>
</dbReference>
<dbReference type="Proteomes" id="UP000828390">
    <property type="component" value="Unassembled WGS sequence"/>
</dbReference>
<evidence type="ECO:0000313" key="2">
    <source>
        <dbReference type="Proteomes" id="UP000828390"/>
    </source>
</evidence>
<comment type="caution">
    <text evidence="1">The sequence shown here is derived from an EMBL/GenBank/DDBJ whole genome shotgun (WGS) entry which is preliminary data.</text>
</comment>
<evidence type="ECO:0008006" key="3">
    <source>
        <dbReference type="Google" id="ProtNLM"/>
    </source>
</evidence>
<organism evidence="1 2">
    <name type="scientific">Dreissena polymorpha</name>
    <name type="common">Zebra mussel</name>
    <name type="synonym">Mytilus polymorpha</name>
    <dbReference type="NCBI Taxonomy" id="45954"/>
    <lineage>
        <taxon>Eukaryota</taxon>
        <taxon>Metazoa</taxon>
        <taxon>Spiralia</taxon>
        <taxon>Lophotrochozoa</taxon>
        <taxon>Mollusca</taxon>
        <taxon>Bivalvia</taxon>
        <taxon>Autobranchia</taxon>
        <taxon>Heteroconchia</taxon>
        <taxon>Euheterodonta</taxon>
        <taxon>Imparidentia</taxon>
        <taxon>Neoheterodontei</taxon>
        <taxon>Myida</taxon>
        <taxon>Dreissenoidea</taxon>
        <taxon>Dreissenidae</taxon>
        <taxon>Dreissena</taxon>
    </lineage>
</organism>
<reference evidence="1" key="2">
    <citation type="submission" date="2020-11" db="EMBL/GenBank/DDBJ databases">
        <authorList>
            <person name="McCartney M.A."/>
            <person name="Auch B."/>
            <person name="Kono T."/>
            <person name="Mallez S."/>
            <person name="Becker A."/>
            <person name="Gohl D.M."/>
            <person name="Silverstein K.A.T."/>
            <person name="Koren S."/>
            <person name="Bechman K.B."/>
            <person name="Herman A."/>
            <person name="Abrahante J.E."/>
            <person name="Garbe J."/>
        </authorList>
    </citation>
    <scope>NUCLEOTIDE SEQUENCE</scope>
    <source>
        <strain evidence="1">Duluth1</strain>
        <tissue evidence="1">Whole animal</tissue>
    </source>
</reference>
<proteinExistence type="predicted"/>
<dbReference type="AlphaFoldDB" id="A0A9D4JIU3"/>
<evidence type="ECO:0000313" key="1">
    <source>
        <dbReference type="EMBL" id="KAH3811804.1"/>
    </source>
</evidence>
<gene>
    <name evidence="1" type="ORF">DPMN_140219</name>
</gene>
<name>A0A9D4JIU3_DREPO</name>